<dbReference type="PANTHER" id="PTHR35179:SF2">
    <property type="entry name" value="START DOMAIN-CONTAINING PROTEIN"/>
    <property type="match status" value="1"/>
</dbReference>
<feature type="compositionally biased region" description="Acidic residues" evidence="1">
    <location>
        <begin position="548"/>
        <end position="566"/>
    </location>
</feature>
<evidence type="ECO:0000256" key="1">
    <source>
        <dbReference type="SAM" id="MobiDB-lite"/>
    </source>
</evidence>
<dbReference type="EMBL" id="CAWUHC010000009">
    <property type="protein sequence ID" value="CAK7212941.1"/>
    <property type="molecule type" value="Genomic_DNA"/>
</dbReference>
<keyword evidence="3" id="KW-1185">Reference proteome</keyword>
<evidence type="ECO:0000313" key="2">
    <source>
        <dbReference type="EMBL" id="CAK7212941.1"/>
    </source>
</evidence>
<name>A0ABP0B073_9PEZI</name>
<gene>
    <name evidence="2" type="ORF">SBRCBS47491_001634</name>
</gene>
<evidence type="ECO:0008006" key="4">
    <source>
        <dbReference type="Google" id="ProtNLM"/>
    </source>
</evidence>
<proteinExistence type="predicted"/>
<organism evidence="2 3">
    <name type="scientific">Sporothrix bragantina</name>
    <dbReference type="NCBI Taxonomy" id="671064"/>
    <lineage>
        <taxon>Eukaryota</taxon>
        <taxon>Fungi</taxon>
        <taxon>Dikarya</taxon>
        <taxon>Ascomycota</taxon>
        <taxon>Pezizomycotina</taxon>
        <taxon>Sordariomycetes</taxon>
        <taxon>Sordariomycetidae</taxon>
        <taxon>Ophiostomatales</taxon>
        <taxon>Ophiostomataceae</taxon>
        <taxon>Sporothrix</taxon>
    </lineage>
</organism>
<evidence type="ECO:0000313" key="3">
    <source>
        <dbReference type="Proteomes" id="UP001642406"/>
    </source>
</evidence>
<reference evidence="2 3" key="1">
    <citation type="submission" date="2024-01" db="EMBL/GenBank/DDBJ databases">
        <authorList>
            <person name="Allen C."/>
            <person name="Tagirdzhanova G."/>
        </authorList>
    </citation>
    <scope>NUCLEOTIDE SEQUENCE [LARGE SCALE GENOMIC DNA]</scope>
</reference>
<feature type="region of interest" description="Disordered" evidence="1">
    <location>
        <begin position="539"/>
        <end position="566"/>
    </location>
</feature>
<comment type="caution">
    <text evidence="2">The sequence shown here is derived from an EMBL/GenBank/DDBJ whole genome shotgun (WGS) entry which is preliminary data.</text>
</comment>
<sequence>MALPTKPAIVAEISRLDIETCDKPASATISKARHLASYSWLEAAQPTIAIPGSPTRWSPPAGPQHVRKDSGLIYIAQNAARHPDSPVEPLFRALYAEQPSFDVNDVDIVTDRNNLRKLLSFVHPGSGRNAIEPFTIDTEVNNATVILCRAETETTEFIGPNDFHGYGHEFEKAYTAETTPGSTSHHRIVSYQFGGMSFIVRCETDAFVADTATCTPKGKNIDSDGLSSLLSSLSLTQPNKSSAGEATTIPGSKLRVTNQGYTVPPESIIEIKTRAAHRRLGVNEVAPQLWFSQTLKLVRAYHDRGIFQEPTVEDVAADVKKWENDNQVHLQKLAALVKRIVQVVKKHGGRTRIKLHKYLVNPQQLPYFKSFTGYRDSEDAVPWIVHDDIAFLGDIDYSVRHGFRHFFRRVPAEIDDYRRLSKSLQFLKVDVLEGRTLHDLMIDMRAGKKDYGEYDGTATRGNKSLARDAAFRLVHTFLEGVYVTGSSVDKNMAYNATFFVVSHPGIFRDKTRAVVRKVFEDRFGVTYKQSVNLDKWNDKGRWNKEEDGTTEEEHFDYDSDGDSWYR</sequence>
<protein>
    <recommendedName>
        <fullName evidence="4">Geranylgeranyl pyrophosphate synthetase</fullName>
    </recommendedName>
</protein>
<accession>A0ABP0B073</accession>
<dbReference type="Proteomes" id="UP001642406">
    <property type="component" value="Unassembled WGS sequence"/>
</dbReference>
<dbReference type="PANTHER" id="PTHR35179">
    <property type="entry name" value="PROTEIN CBG02620"/>
    <property type="match status" value="1"/>
</dbReference>